<dbReference type="GO" id="GO:0016987">
    <property type="term" value="F:sigma factor activity"/>
    <property type="evidence" value="ECO:0007669"/>
    <property type="project" value="InterPro"/>
</dbReference>
<dbReference type="RefSeq" id="WP_004044540.1">
    <property type="nucleotide sequence ID" value="NC_013967.1"/>
</dbReference>
<sequence length="63" mass="6861">MSAQTNLGTFTAGLSPAETDAYLAVDEGDETPTEFARRTGRDPSTVRTLLYRARRKLDKRGGA</sequence>
<evidence type="ECO:0000259" key="1">
    <source>
        <dbReference type="Pfam" id="PF08281"/>
    </source>
</evidence>
<reference evidence="2 3" key="2">
    <citation type="journal article" date="2014" name="PLoS Genet.">
        <title>Phylogenetically driven sequencing of extremely halophilic archaea reveals strategies for static and dynamic osmo-response.</title>
        <authorList>
            <person name="Becker E.A."/>
            <person name="Seitzer P.M."/>
            <person name="Tritt A."/>
            <person name="Larsen D."/>
            <person name="Krusor M."/>
            <person name="Yao A.I."/>
            <person name="Wu D."/>
            <person name="Madern D."/>
            <person name="Eisen J.A."/>
            <person name="Darling A.E."/>
            <person name="Facciotti M.T."/>
        </authorList>
    </citation>
    <scope>NUCLEOTIDE SEQUENCE [LARGE SCALE GENOMIC DNA]</scope>
    <source>
        <strain evidence="3">ATCC 29605 / DSM 3757 / JCM 8879 / NBRC 14742 / NCIMB 2012 / VKM B-1768 / DS2</strain>
    </source>
</reference>
<dbReference type="AlphaFoldDB" id="A0A384KLV5"/>
<dbReference type="GeneID" id="8925134"/>
<proteinExistence type="predicted"/>
<dbReference type="Pfam" id="PF08281">
    <property type="entry name" value="Sigma70_r4_2"/>
    <property type="match status" value="1"/>
</dbReference>
<dbReference type="GO" id="GO:0006352">
    <property type="term" value="P:DNA-templated transcription initiation"/>
    <property type="evidence" value="ECO:0007669"/>
    <property type="project" value="InterPro"/>
</dbReference>
<dbReference type="OrthoDB" id="318346at2157"/>
<dbReference type="Proteomes" id="UP000011532">
    <property type="component" value="Unassembled WGS sequence"/>
</dbReference>
<protein>
    <recommendedName>
        <fullName evidence="1">RNA polymerase sigma factor 70 region 4 type 2 domain-containing protein</fullName>
    </recommendedName>
</protein>
<name>A0A384KLV5_HALVD</name>
<dbReference type="InterPro" id="IPR036388">
    <property type="entry name" value="WH-like_DNA-bd_sf"/>
</dbReference>
<comment type="caution">
    <text evidence="2">The sequence shown here is derived from an EMBL/GenBank/DDBJ whole genome shotgun (WGS) entry which is preliminary data.</text>
</comment>
<organism evidence="2 3">
    <name type="scientific">Haloferax volcanii (strain ATCC 29605 / DSM 3757 / JCM 8879 / NBRC 14742 / NCIMB 2012 / VKM B-1768 / DS2)</name>
    <name type="common">Halobacterium volcanii</name>
    <dbReference type="NCBI Taxonomy" id="309800"/>
    <lineage>
        <taxon>Archaea</taxon>
        <taxon>Methanobacteriati</taxon>
        <taxon>Methanobacteriota</taxon>
        <taxon>Stenosarchaea group</taxon>
        <taxon>Halobacteria</taxon>
        <taxon>Halobacteriales</taxon>
        <taxon>Haloferacaceae</taxon>
        <taxon>Haloferax</taxon>
    </lineage>
</organism>
<reference evidence="3" key="1">
    <citation type="submission" date="2012-11" db="EMBL/GenBank/DDBJ databases">
        <authorList>
            <person name="Becker E.A."/>
            <person name="Seitzer P."/>
            <person name="Tritt A."/>
            <person name="Larsen D."/>
            <person name="Yao A."/>
            <person name="Wu D."/>
            <person name="Darling A."/>
            <person name="Eisen J.A."/>
            <person name="Facciotti M.T."/>
        </authorList>
    </citation>
    <scope>NUCLEOTIDE SEQUENCE [LARGE SCALE GENOMIC DNA]</scope>
    <source>
        <strain evidence="3">ATCC 29605 / DSM 3757 / JCM 8879 / NBRC 14742 / NCIMB 2012 / VKM B-1768 / DS2</strain>
    </source>
</reference>
<dbReference type="GO" id="GO:0003677">
    <property type="term" value="F:DNA binding"/>
    <property type="evidence" value="ECO:0007669"/>
    <property type="project" value="InterPro"/>
</dbReference>
<feature type="domain" description="RNA polymerase sigma factor 70 region 4 type 2" evidence="1">
    <location>
        <begin position="12"/>
        <end position="57"/>
    </location>
</feature>
<evidence type="ECO:0000313" key="2">
    <source>
        <dbReference type="EMBL" id="ELY25050.1"/>
    </source>
</evidence>
<dbReference type="InterPro" id="IPR013249">
    <property type="entry name" value="RNA_pol_sigma70_r4_t2"/>
</dbReference>
<gene>
    <name evidence="2" type="ORF">C498_16783</name>
</gene>
<accession>A0A384KLV5</accession>
<dbReference type="InterPro" id="IPR013324">
    <property type="entry name" value="RNA_pol_sigma_r3/r4-like"/>
</dbReference>
<dbReference type="SUPFAM" id="SSF88659">
    <property type="entry name" value="Sigma3 and sigma4 domains of RNA polymerase sigma factors"/>
    <property type="match status" value="1"/>
</dbReference>
<dbReference type="Gene3D" id="1.10.10.10">
    <property type="entry name" value="Winged helix-like DNA-binding domain superfamily/Winged helix DNA-binding domain"/>
    <property type="match status" value="1"/>
</dbReference>
<evidence type="ECO:0000313" key="3">
    <source>
        <dbReference type="Proteomes" id="UP000011532"/>
    </source>
</evidence>
<dbReference type="EMBL" id="AOHU01000102">
    <property type="protein sequence ID" value="ELY25050.1"/>
    <property type="molecule type" value="Genomic_DNA"/>
</dbReference>